<dbReference type="InterPro" id="IPR003593">
    <property type="entry name" value="AAA+_ATPase"/>
</dbReference>
<dbReference type="Pfam" id="PF00005">
    <property type="entry name" value="ABC_tran"/>
    <property type="match status" value="1"/>
</dbReference>
<dbReference type="EMBL" id="CP006850">
    <property type="protein sequence ID" value="AHH17942.1"/>
    <property type="molecule type" value="Genomic_DNA"/>
</dbReference>
<gene>
    <name evidence="4" type="ORF">NONO_c31550</name>
</gene>
<evidence type="ECO:0000259" key="3">
    <source>
        <dbReference type="PROSITE" id="PS50893"/>
    </source>
</evidence>
<dbReference type="Gene3D" id="3.40.50.300">
    <property type="entry name" value="P-loop containing nucleotide triphosphate hydrolases"/>
    <property type="match status" value="1"/>
</dbReference>
<reference evidence="4 5" key="1">
    <citation type="journal article" date="2014" name="Appl. Environ. Microbiol.">
        <title>Insights into the Microbial Degradation of Rubber and Gutta-Percha by Analysis of the Complete Genome of Nocardia nova SH22a.</title>
        <authorList>
            <person name="Luo Q."/>
            <person name="Hiessl S."/>
            <person name="Poehlein A."/>
            <person name="Daniel R."/>
            <person name="Steinbuchel A."/>
        </authorList>
    </citation>
    <scope>NUCLEOTIDE SEQUENCE [LARGE SCALE GENOMIC DNA]</scope>
    <source>
        <strain evidence="4">SH22a</strain>
    </source>
</reference>
<dbReference type="InterPro" id="IPR003439">
    <property type="entry name" value="ABC_transporter-like_ATP-bd"/>
</dbReference>
<dbReference type="InterPro" id="IPR027417">
    <property type="entry name" value="P-loop_NTPase"/>
</dbReference>
<keyword evidence="1" id="KW-0547">Nucleotide-binding</keyword>
<dbReference type="PROSITE" id="PS50893">
    <property type="entry name" value="ABC_TRANSPORTER_2"/>
    <property type="match status" value="1"/>
</dbReference>
<dbReference type="Proteomes" id="UP000019150">
    <property type="component" value="Chromosome"/>
</dbReference>
<dbReference type="SMART" id="SM00382">
    <property type="entry name" value="AAA"/>
    <property type="match status" value="1"/>
</dbReference>
<protein>
    <submittedName>
        <fullName evidence="4">Putative ABC transporter, ATP-binding protein</fullName>
    </submittedName>
</protein>
<organism evidence="4 5">
    <name type="scientific">Nocardia nova SH22a</name>
    <dbReference type="NCBI Taxonomy" id="1415166"/>
    <lineage>
        <taxon>Bacteria</taxon>
        <taxon>Bacillati</taxon>
        <taxon>Actinomycetota</taxon>
        <taxon>Actinomycetes</taxon>
        <taxon>Mycobacteriales</taxon>
        <taxon>Nocardiaceae</taxon>
        <taxon>Nocardia</taxon>
    </lineage>
</organism>
<keyword evidence="2 4" id="KW-0067">ATP-binding</keyword>
<dbReference type="PANTHER" id="PTHR42794:SF2">
    <property type="entry name" value="ABC TRANSPORTER ATP-BINDING PROTEIN"/>
    <property type="match status" value="1"/>
</dbReference>
<dbReference type="HOGENOM" id="CLU_000604_1_11_11"/>
<dbReference type="GO" id="GO:0016887">
    <property type="term" value="F:ATP hydrolysis activity"/>
    <property type="evidence" value="ECO:0007669"/>
    <property type="project" value="InterPro"/>
</dbReference>
<proteinExistence type="predicted"/>
<evidence type="ECO:0000313" key="4">
    <source>
        <dbReference type="EMBL" id="AHH17942.1"/>
    </source>
</evidence>
<dbReference type="AlphaFoldDB" id="W5TFF6"/>
<dbReference type="STRING" id="1415166.NONO_c31550"/>
<accession>W5TFF6</accession>
<dbReference type="SUPFAM" id="SSF52540">
    <property type="entry name" value="P-loop containing nucleoside triphosphate hydrolases"/>
    <property type="match status" value="1"/>
</dbReference>
<keyword evidence="5" id="KW-1185">Reference proteome</keyword>
<dbReference type="OrthoDB" id="3579586at2"/>
<dbReference type="GO" id="GO:0005524">
    <property type="term" value="F:ATP binding"/>
    <property type="evidence" value="ECO:0007669"/>
    <property type="project" value="UniProtKB-KW"/>
</dbReference>
<dbReference type="PANTHER" id="PTHR42794">
    <property type="entry name" value="HEMIN IMPORT ATP-BINDING PROTEIN HMUV"/>
    <property type="match status" value="1"/>
</dbReference>
<evidence type="ECO:0000256" key="1">
    <source>
        <dbReference type="ARBA" id="ARBA00022741"/>
    </source>
</evidence>
<dbReference type="RefSeq" id="WP_025349390.1">
    <property type="nucleotide sequence ID" value="NZ_CP006850.1"/>
</dbReference>
<dbReference type="CDD" id="cd03214">
    <property type="entry name" value="ABC_Iron-Siderophores_B12_Hemin"/>
    <property type="match status" value="1"/>
</dbReference>
<feature type="domain" description="ABC transporter" evidence="3">
    <location>
        <begin position="3"/>
        <end position="235"/>
    </location>
</feature>
<name>W5TFF6_9NOCA</name>
<evidence type="ECO:0000313" key="5">
    <source>
        <dbReference type="Proteomes" id="UP000019150"/>
    </source>
</evidence>
<dbReference type="KEGG" id="nno:NONO_c31550"/>
<dbReference type="InterPro" id="IPR017871">
    <property type="entry name" value="ABC_transporter-like_CS"/>
</dbReference>
<evidence type="ECO:0000256" key="2">
    <source>
        <dbReference type="ARBA" id="ARBA00022840"/>
    </source>
</evidence>
<dbReference type="PATRIC" id="fig|1415166.3.peg.3236"/>
<dbReference type="eggNOG" id="COG1120">
    <property type="taxonomic scope" value="Bacteria"/>
</dbReference>
<sequence length="259" mass="28234">MRITIDDLHFSHGRIPILRSITLPAIRTGEVHAVVGPNGAGKSTLLRCIAGLHRHTGTVTVADHTGSTTALTRDSVLYLPQDPPPATTLTVFESVLLAYQQTAGFRVRTTTLERVSEVLDHVGLTAVADRQMTQLSGGQRQLVSLAQAIVRQPSVLLLDEPTSNLDLHNQLTMLDLVRKYATNRPAVVLTTIHDLTHAARFADNIVVLREGGVHAIGTPREVITEEMLRDVYRVNARIHFDDDDDSLAIAVTSAHTTAD</sequence>
<dbReference type="PROSITE" id="PS00211">
    <property type="entry name" value="ABC_TRANSPORTER_1"/>
    <property type="match status" value="1"/>
</dbReference>